<dbReference type="GO" id="GO:0016020">
    <property type="term" value="C:membrane"/>
    <property type="evidence" value="ECO:0007669"/>
    <property type="project" value="UniProtKB-SubCell"/>
</dbReference>
<keyword evidence="5 7" id="KW-1133">Transmembrane helix</keyword>
<dbReference type="AlphaFoldDB" id="A0AAN6TJ53"/>
<dbReference type="PANTHER" id="PTHR40021:SF1">
    <property type="entry name" value="DEFECT AT LOW TEMPERATURE PROTEIN 1"/>
    <property type="match status" value="1"/>
</dbReference>
<feature type="compositionally biased region" description="Polar residues" evidence="8">
    <location>
        <begin position="401"/>
        <end position="415"/>
    </location>
</feature>
<feature type="compositionally biased region" description="Low complexity" evidence="8">
    <location>
        <begin position="356"/>
        <end position="372"/>
    </location>
</feature>
<dbReference type="PANTHER" id="PTHR40021">
    <property type="entry name" value="DEFECT AT LOW TEMPERATURE PROTEIN 1"/>
    <property type="match status" value="1"/>
</dbReference>
<evidence type="ECO:0000256" key="1">
    <source>
        <dbReference type="ARBA" id="ARBA00002489"/>
    </source>
</evidence>
<keyword evidence="4 7" id="KW-0812">Transmembrane</keyword>
<evidence type="ECO:0000256" key="5">
    <source>
        <dbReference type="ARBA" id="ARBA00022989"/>
    </source>
</evidence>
<comment type="subcellular location">
    <subcellularLocation>
        <location evidence="7">Membrane</location>
        <topology evidence="7">Multi-pass membrane protein</topology>
    </subcellularLocation>
</comment>
<organism evidence="9 10">
    <name type="scientific">Canariomyces notabilis</name>
    <dbReference type="NCBI Taxonomy" id="2074819"/>
    <lineage>
        <taxon>Eukaryota</taxon>
        <taxon>Fungi</taxon>
        <taxon>Dikarya</taxon>
        <taxon>Ascomycota</taxon>
        <taxon>Pezizomycotina</taxon>
        <taxon>Sordariomycetes</taxon>
        <taxon>Sordariomycetidae</taxon>
        <taxon>Sordariales</taxon>
        <taxon>Chaetomiaceae</taxon>
        <taxon>Canariomyces</taxon>
    </lineage>
</organism>
<protein>
    <recommendedName>
        <fullName evidence="3 7">Defect at low temperature protein 1</fullName>
    </recommendedName>
</protein>
<accession>A0AAN6TJ53</accession>
<evidence type="ECO:0000313" key="9">
    <source>
        <dbReference type="EMBL" id="KAK4115457.1"/>
    </source>
</evidence>
<evidence type="ECO:0000256" key="6">
    <source>
        <dbReference type="ARBA" id="ARBA00023136"/>
    </source>
</evidence>
<reference evidence="9" key="2">
    <citation type="submission" date="2023-05" db="EMBL/GenBank/DDBJ databases">
        <authorList>
            <consortium name="Lawrence Berkeley National Laboratory"/>
            <person name="Steindorff A."/>
            <person name="Hensen N."/>
            <person name="Bonometti L."/>
            <person name="Westerberg I."/>
            <person name="Brannstrom I.O."/>
            <person name="Guillou S."/>
            <person name="Cros-Aarteil S."/>
            <person name="Calhoun S."/>
            <person name="Haridas S."/>
            <person name="Kuo A."/>
            <person name="Mondo S."/>
            <person name="Pangilinan J."/>
            <person name="Riley R."/>
            <person name="Labutti K."/>
            <person name="Andreopoulos B."/>
            <person name="Lipzen A."/>
            <person name="Chen C."/>
            <person name="Yanf M."/>
            <person name="Daum C."/>
            <person name="Ng V."/>
            <person name="Clum A."/>
            <person name="Ohm R."/>
            <person name="Martin F."/>
            <person name="Silar P."/>
            <person name="Natvig D."/>
            <person name="Lalanne C."/>
            <person name="Gautier V."/>
            <person name="Ament-Velasquez S.L."/>
            <person name="Kruys A."/>
            <person name="Hutchinson M.I."/>
            <person name="Powell A.J."/>
            <person name="Barry K."/>
            <person name="Miller A.N."/>
            <person name="Grigoriev I.V."/>
            <person name="Debuchy R."/>
            <person name="Gladieux P."/>
            <person name="Thoren M.H."/>
            <person name="Johannesson H."/>
        </authorList>
    </citation>
    <scope>NUCLEOTIDE SEQUENCE</scope>
    <source>
        <strain evidence="9">CBS 508.74</strain>
    </source>
</reference>
<evidence type="ECO:0000256" key="3">
    <source>
        <dbReference type="ARBA" id="ARBA00021353"/>
    </source>
</evidence>
<comment type="function">
    <text evidence="1 7">Required for growth under high-pressure and low-temperature conditions.</text>
</comment>
<feature type="compositionally biased region" description="Low complexity" evidence="8">
    <location>
        <begin position="423"/>
        <end position="433"/>
    </location>
</feature>
<keyword evidence="6 7" id="KW-0472">Membrane</keyword>
<dbReference type="EMBL" id="MU853334">
    <property type="protein sequence ID" value="KAK4115457.1"/>
    <property type="molecule type" value="Genomic_DNA"/>
</dbReference>
<feature type="transmembrane region" description="Helical" evidence="7">
    <location>
        <begin position="47"/>
        <end position="66"/>
    </location>
</feature>
<evidence type="ECO:0000256" key="2">
    <source>
        <dbReference type="ARBA" id="ARBA00005550"/>
    </source>
</evidence>
<proteinExistence type="inferred from homology"/>
<feature type="region of interest" description="Disordered" evidence="8">
    <location>
        <begin position="308"/>
        <end position="433"/>
    </location>
</feature>
<reference evidence="9" key="1">
    <citation type="journal article" date="2023" name="Mol. Phylogenet. Evol.">
        <title>Genome-scale phylogeny and comparative genomics of the fungal order Sordariales.</title>
        <authorList>
            <person name="Hensen N."/>
            <person name="Bonometti L."/>
            <person name="Westerberg I."/>
            <person name="Brannstrom I.O."/>
            <person name="Guillou S."/>
            <person name="Cros-Aarteil S."/>
            <person name="Calhoun S."/>
            <person name="Haridas S."/>
            <person name="Kuo A."/>
            <person name="Mondo S."/>
            <person name="Pangilinan J."/>
            <person name="Riley R."/>
            <person name="LaButti K."/>
            <person name="Andreopoulos B."/>
            <person name="Lipzen A."/>
            <person name="Chen C."/>
            <person name="Yan M."/>
            <person name="Daum C."/>
            <person name="Ng V."/>
            <person name="Clum A."/>
            <person name="Steindorff A."/>
            <person name="Ohm R.A."/>
            <person name="Martin F."/>
            <person name="Silar P."/>
            <person name="Natvig D.O."/>
            <person name="Lalanne C."/>
            <person name="Gautier V."/>
            <person name="Ament-Velasquez S.L."/>
            <person name="Kruys A."/>
            <person name="Hutchinson M.I."/>
            <person name="Powell A.J."/>
            <person name="Barry K."/>
            <person name="Miller A.N."/>
            <person name="Grigoriev I.V."/>
            <person name="Debuchy R."/>
            <person name="Gladieux P."/>
            <person name="Hiltunen Thoren M."/>
            <person name="Johannesson H."/>
        </authorList>
    </citation>
    <scope>NUCLEOTIDE SEQUENCE</scope>
    <source>
        <strain evidence="9">CBS 508.74</strain>
    </source>
</reference>
<feature type="compositionally biased region" description="Polar residues" evidence="8">
    <location>
        <begin position="136"/>
        <end position="146"/>
    </location>
</feature>
<dbReference type="InterPro" id="IPR038869">
    <property type="entry name" value="DLT1"/>
</dbReference>
<gene>
    <name evidence="7" type="primary">DLT1</name>
    <name evidence="9" type="ORF">N656DRAFT_380416</name>
</gene>
<comment type="similarity">
    <text evidence="2 7">Belongs to the DLT1 family.</text>
</comment>
<evidence type="ECO:0000256" key="4">
    <source>
        <dbReference type="ARBA" id="ARBA00022692"/>
    </source>
</evidence>
<evidence type="ECO:0000313" key="10">
    <source>
        <dbReference type="Proteomes" id="UP001302812"/>
    </source>
</evidence>
<evidence type="ECO:0000256" key="8">
    <source>
        <dbReference type="SAM" id="MobiDB-lite"/>
    </source>
</evidence>
<evidence type="ECO:0000256" key="7">
    <source>
        <dbReference type="RuleBase" id="RU367100"/>
    </source>
</evidence>
<dbReference type="Proteomes" id="UP001302812">
    <property type="component" value="Unassembled WGS sequence"/>
</dbReference>
<feature type="region of interest" description="Disordered" evidence="8">
    <location>
        <begin position="128"/>
        <end position="150"/>
    </location>
</feature>
<keyword evidence="10" id="KW-1185">Reference proteome</keyword>
<sequence>MSTTSLFFSVVYNFLYYLLYLVLIAFIIVTPSDLIQQAIPRRSNYDILIITLCYIVTILSVIFIYASRLYIIRSVLASIPKPWIPIDKGDVPHDVHAMISEDLSRSAAIAYESRPRVPPVVPMQRPAVDPGGENLAASSKSATSPPWLSKLRKSHESDRDLLVDLAQRKPVWGEIEHPGWASPTSPDLPNLQYDTVVLELPNLIEAKALTLAPPDPESNVEPPVLNPDAVALLQRPESMGLRDYLMHLTDLAVLAPLPTTSEFLAKYEAARFSARPLTNDQFRTLMHLFAEILRNMHPLSHAALVRYQGDEDDASSRSPSESDIDNDAPRGTSPSSFGTAARDMRTTGGNANDAGSFARRGSSSTESSGRLRPGIGARHSSANTWQYRTAPTTPRSRHTGLSRQSSSASFAQTKQPYPAGRTSSSASSLRSVGEGSVIRLAGANDATDLPYVLTYSPSQ</sequence>
<feature type="compositionally biased region" description="Polar residues" evidence="8">
    <location>
        <begin position="380"/>
        <end position="394"/>
    </location>
</feature>
<comment type="caution">
    <text evidence="9">The sequence shown here is derived from an EMBL/GenBank/DDBJ whole genome shotgun (WGS) entry which is preliminary data.</text>
</comment>
<name>A0AAN6TJ53_9PEZI</name>
<feature type="transmembrane region" description="Helical" evidence="7">
    <location>
        <begin position="14"/>
        <end position="35"/>
    </location>
</feature>